<dbReference type="SMART" id="SM00091">
    <property type="entry name" value="PAS"/>
    <property type="match status" value="1"/>
</dbReference>
<feature type="transmembrane region" description="Helical" evidence="9">
    <location>
        <begin position="139"/>
        <end position="158"/>
    </location>
</feature>
<feature type="transmembrane region" description="Helical" evidence="9">
    <location>
        <begin position="102"/>
        <end position="119"/>
    </location>
</feature>
<organism evidence="12 13">
    <name type="scientific">Durusdinium trenchii</name>
    <dbReference type="NCBI Taxonomy" id="1381693"/>
    <lineage>
        <taxon>Eukaryota</taxon>
        <taxon>Sar</taxon>
        <taxon>Alveolata</taxon>
        <taxon>Dinophyceae</taxon>
        <taxon>Suessiales</taxon>
        <taxon>Symbiodiniaceae</taxon>
        <taxon>Durusdinium</taxon>
    </lineage>
</organism>
<feature type="transmembrane region" description="Helical" evidence="9">
    <location>
        <begin position="12"/>
        <end position="38"/>
    </location>
</feature>
<keyword evidence="3 6" id="KW-0597">Phosphoprotein</keyword>
<evidence type="ECO:0000313" key="13">
    <source>
        <dbReference type="Proteomes" id="UP001642484"/>
    </source>
</evidence>
<keyword evidence="7" id="KW-0175">Coiled coil</keyword>
<dbReference type="InterPro" id="IPR000014">
    <property type="entry name" value="PAS"/>
</dbReference>
<dbReference type="PANTHER" id="PTHR43047">
    <property type="entry name" value="TWO-COMPONENT HISTIDINE PROTEIN KINASE"/>
    <property type="match status" value="1"/>
</dbReference>
<dbReference type="EC" id="2.7.13.3" evidence="2"/>
<dbReference type="InterPro" id="IPR004358">
    <property type="entry name" value="Sig_transdc_His_kin-like_C"/>
</dbReference>
<feature type="region of interest" description="Disordered" evidence="8">
    <location>
        <begin position="683"/>
        <end position="705"/>
    </location>
</feature>
<dbReference type="PROSITE" id="PS50109">
    <property type="entry name" value="HIS_KIN"/>
    <property type="match status" value="1"/>
</dbReference>
<evidence type="ECO:0000256" key="7">
    <source>
        <dbReference type="SAM" id="Coils"/>
    </source>
</evidence>
<evidence type="ECO:0000256" key="4">
    <source>
        <dbReference type="ARBA" id="ARBA00022679"/>
    </source>
</evidence>
<keyword evidence="4" id="KW-0808">Transferase</keyword>
<feature type="region of interest" description="Disordered" evidence="8">
    <location>
        <begin position="999"/>
        <end position="1025"/>
    </location>
</feature>
<dbReference type="CDD" id="cd16922">
    <property type="entry name" value="HATPase_EvgS-ArcB-TorS-like"/>
    <property type="match status" value="1"/>
</dbReference>
<dbReference type="InterPro" id="IPR036097">
    <property type="entry name" value="HisK_dim/P_sf"/>
</dbReference>
<evidence type="ECO:0000256" key="5">
    <source>
        <dbReference type="ARBA" id="ARBA00022777"/>
    </source>
</evidence>
<evidence type="ECO:0000256" key="6">
    <source>
        <dbReference type="PROSITE-ProRule" id="PRU00169"/>
    </source>
</evidence>
<dbReference type="InterPro" id="IPR003594">
    <property type="entry name" value="HATPase_dom"/>
</dbReference>
<dbReference type="PRINTS" id="PR00344">
    <property type="entry name" value="BCTRLSENSOR"/>
</dbReference>
<keyword evidence="9" id="KW-0812">Transmembrane</keyword>
<evidence type="ECO:0000259" key="11">
    <source>
        <dbReference type="PROSITE" id="PS50110"/>
    </source>
</evidence>
<keyword evidence="9" id="KW-1133">Transmembrane helix</keyword>
<dbReference type="PROSITE" id="PS50110">
    <property type="entry name" value="RESPONSE_REGULATORY"/>
    <property type="match status" value="1"/>
</dbReference>
<name>A0ABP0SGG1_9DINO</name>
<evidence type="ECO:0000256" key="2">
    <source>
        <dbReference type="ARBA" id="ARBA00012438"/>
    </source>
</evidence>
<feature type="transmembrane region" description="Helical" evidence="9">
    <location>
        <begin position="237"/>
        <end position="259"/>
    </location>
</feature>
<dbReference type="InterPro" id="IPR035965">
    <property type="entry name" value="PAS-like_dom_sf"/>
</dbReference>
<dbReference type="Gene3D" id="3.30.450.20">
    <property type="entry name" value="PAS domain"/>
    <property type="match status" value="1"/>
</dbReference>
<feature type="transmembrane region" description="Helical" evidence="9">
    <location>
        <begin position="170"/>
        <end position="192"/>
    </location>
</feature>
<gene>
    <name evidence="12" type="ORF">CCMP2556_LOCUS51726</name>
</gene>
<dbReference type="InterPro" id="IPR001789">
    <property type="entry name" value="Sig_transdc_resp-reg_receiver"/>
</dbReference>
<dbReference type="SUPFAM" id="SSF81321">
    <property type="entry name" value="Family A G protein-coupled receptor-like"/>
    <property type="match status" value="1"/>
</dbReference>
<comment type="catalytic activity">
    <reaction evidence="1">
        <text>ATP + protein L-histidine = ADP + protein N-phospho-L-histidine.</text>
        <dbReference type="EC" id="2.7.13.3"/>
    </reaction>
</comment>
<evidence type="ECO:0000313" key="12">
    <source>
        <dbReference type="EMBL" id="CAK9111452.1"/>
    </source>
</evidence>
<proteinExistence type="predicted"/>
<dbReference type="SMART" id="SM00387">
    <property type="entry name" value="HATPase_c"/>
    <property type="match status" value="1"/>
</dbReference>
<feature type="coiled-coil region" evidence="7">
    <location>
        <begin position="865"/>
        <end position="906"/>
    </location>
</feature>
<evidence type="ECO:0000256" key="8">
    <source>
        <dbReference type="SAM" id="MobiDB-lite"/>
    </source>
</evidence>
<evidence type="ECO:0000256" key="1">
    <source>
        <dbReference type="ARBA" id="ARBA00000085"/>
    </source>
</evidence>
<evidence type="ECO:0000259" key="10">
    <source>
        <dbReference type="PROSITE" id="PS50109"/>
    </source>
</evidence>
<dbReference type="EMBL" id="CAXAMN010027561">
    <property type="protein sequence ID" value="CAK9111452.1"/>
    <property type="molecule type" value="Genomic_DNA"/>
</dbReference>
<keyword evidence="5" id="KW-0418">Kinase</keyword>
<dbReference type="SUPFAM" id="SSF55874">
    <property type="entry name" value="ATPase domain of HSP90 chaperone/DNA topoisomerase II/histidine kinase"/>
    <property type="match status" value="1"/>
</dbReference>
<protein>
    <recommendedName>
        <fullName evidence="2">histidine kinase</fullName>
        <ecNumber evidence="2">2.7.13.3</ecNumber>
    </recommendedName>
</protein>
<dbReference type="SUPFAM" id="SSF47384">
    <property type="entry name" value="Homodimeric domain of signal transducing histidine kinase"/>
    <property type="match status" value="1"/>
</dbReference>
<dbReference type="InterPro" id="IPR036890">
    <property type="entry name" value="HATPase_C_sf"/>
</dbReference>
<reference evidence="12 13" key="1">
    <citation type="submission" date="2024-02" db="EMBL/GenBank/DDBJ databases">
        <authorList>
            <person name="Chen Y."/>
            <person name="Shah S."/>
            <person name="Dougan E. K."/>
            <person name="Thang M."/>
            <person name="Chan C."/>
        </authorList>
    </citation>
    <scope>NUCLEOTIDE SEQUENCE [LARGE SCALE GENOMIC DNA]</scope>
</reference>
<dbReference type="SUPFAM" id="SSF52172">
    <property type="entry name" value="CheY-like"/>
    <property type="match status" value="1"/>
</dbReference>
<feature type="domain" description="Response regulatory" evidence="11">
    <location>
        <begin position="721"/>
        <end position="844"/>
    </location>
</feature>
<dbReference type="CDD" id="cd00082">
    <property type="entry name" value="HisKA"/>
    <property type="match status" value="1"/>
</dbReference>
<feature type="compositionally biased region" description="Basic and acidic residues" evidence="8">
    <location>
        <begin position="687"/>
        <end position="704"/>
    </location>
</feature>
<dbReference type="SMART" id="SM00388">
    <property type="entry name" value="HisKA"/>
    <property type="match status" value="1"/>
</dbReference>
<feature type="domain" description="Histidine kinase" evidence="10">
    <location>
        <begin position="439"/>
        <end position="670"/>
    </location>
</feature>
<dbReference type="Pfam" id="PF00512">
    <property type="entry name" value="HisKA"/>
    <property type="match status" value="1"/>
</dbReference>
<dbReference type="InterPro" id="IPR003661">
    <property type="entry name" value="HisK_dim/P_dom"/>
</dbReference>
<accession>A0ABP0SGG1</accession>
<dbReference type="Gene3D" id="1.20.1070.10">
    <property type="entry name" value="Rhodopsin 7-helix transmembrane proteins"/>
    <property type="match status" value="1"/>
</dbReference>
<comment type="caution">
    <text evidence="12">The sequence shown here is derived from an EMBL/GenBank/DDBJ whole genome shotgun (WGS) entry which is preliminary data.</text>
</comment>
<feature type="transmembrane region" description="Helical" evidence="9">
    <location>
        <begin position="198"/>
        <end position="216"/>
    </location>
</feature>
<keyword evidence="9" id="KW-0472">Membrane</keyword>
<feature type="transmembrane region" description="Helical" evidence="9">
    <location>
        <begin position="58"/>
        <end position="81"/>
    </location>
</feature>
<feature type="modified residue" description="4-aspartylphosphate" evidence="6">
    <location>
        <position position="775"/>
    </location>
</feature>
<dbReference type="Proteomes" id="UP001642484">
    <property type="component" value="Unassembled WGS sequence"/>
</dbReference>
<dbReference type="Gene3D" id="1.10.287.130">
    <property type="match status" value="1"/>
</dbReference>
<dbReference type="Gene3D" id="3.30.565.10">
    <property type="entry name" value="Histidine kinase-like ATPase, C-terminal domain"/>
    <property type="match status" value="1"/>
</dbReference>
<dbReference type="InterPro" id="IPR011006">
    <property type="entry name" value="CheY-like_superfamily"/>
</dbReference>
<sequence>MKFPGSETMGPVPLCPLTAVLCNIWTLVSAVVFTYVFYVGGLSPVYTADLQAVESHCGMAVMLVFSAFVLEAGFLWNGLVFSNSGQPDLEKSLINHRLLDSMLTLLEYVIKFVTGMYIWHNGGPVHTDLWAHGGHRPVFFARFAQWSVAVPVLILISNRAFLAELGVRTTILRSVPALVVTFWSVWLCWLMETTTVSSFRWLLTFVSAVGLFLPLADQLYLSQQCRHARLYKVKFGMLLYQIVVFLLYSCVFMAGRVGILSMSAEQVIYAYCDSTVKVLQGALLALIRSAEDSQLIHRWYGEAVSVKKDFDTIVKLVHVPVVTFLGDGTIIRVNEAAAELLNTAEKSVAGLNFRSLIAVEQQKQVFDQAVKDVNQGQQSSGLIEITSKSPYRKEEQYLLLNFVPVVLDGVKALVAIGQNLTELSELKAVEEKKSRLMAVVSHEIRSPLHGMIGLATSMIELVNTDKLKRQLGMVKSCSTRLLDLVTNVMDLSEAEARKDNPNIPKSSKVDFLAIAEEAVVMSRMAVDKANKPLIQKGVELKNRIAEIGKVPIVMGNHYKCTQLIYNLLTNACKFTKEGSVSVCAKHIQERSILEISVVDTGCGISRDAQERIFKPFEQEHSSSGDSRNFQGLGLGLAVCLDIVQMHNGSIRVESEVGKGSSFIVSLSCLNDAFCEELAPVQVDKEEDSGKGEKSPPRVAREETPQRLVPPLKDVPKRKRPLILSVDDCEVNQEIIKAVLANEYDLVCCMDGHSALEWLEKNRKNQQMLPDLILLDIQMPGMTGYDVCKIIRQHFEESITALPIMMLSATTASIAAIKSKEHGSSDFISKPFEKEFLKKKVVEALTEKDGLAPPVMPRQTTEDLSMDLLSARANVLEIEKVELEARALRAEQRAARLDMKLRELRINDEGGNQLRSQDGLDLKWHQNQARLVLQQSFADKAERPSELEYLHSEIVQRDIDIAQLESQLASSRASNQLFERRLSMQSRLNRMLHDTIAEGNTSKAKEVVDSASCSPGLGDPRTVDVG</sequence>
<dbReference type="InterPro" id="IPR005467">
    <property type="entry name" value="His_kinase_dom"/>
</dbReference>
<keyword evidence="13" id="KW-1185">Reference proteome</keyword>
<dbReference type="Pfam" id="PF00072">
    <property type="entry name" value="Response_reg"/>
    <property type="match status" value="1"/>
</dbReference>
<dbReference type="SMART" id="SM00448">
    <property type="entry name" value="REC"/>
    <property type="match status" value="1"/>
</dbReference>
<dbReference type="SUPFAM" id="SSF55785">
    <property type="entry name" value="PYP-like sensor domain (PAS domain)"/>
    <property type="match status" value="1"/>
</dbReference>
<evidence type="ECO:0000256" key="9">
    <source>
        <dbReference type="SAM" id="Phobius"/>
    </source>
</evidence>
<dbReference type="Gene3D" id="3.40.50.2300">
    <property type="match status" value="1"/>
</dbReference>
<dbReference type="PANTHER" id="PTHR43047:SF64">
    <property type="entry name" value="HISTIDINE KINASE CONTAINING CHEY-HOMOLOGOUS RECEIVER DOMAIN AND PAS DOMAIN-RELATED"/>
    <property type="match status" value="1"/>
</dbReference>
<evidence type="ECO:0000256" key="3">
    <source>
        <dbReference type="ARBA" id="ARBA00022553"/>
    </source>
</evidence>
<dbReference type="Pfam" id="PF02518">
    <property type="entry name" value="HATPase_c"/>
    <property type="match status" value="1"/>
</dbReference>